<reference evidence="2" key="1">
    <citation type="submission" date="2023-03" db="EMBL/GenBank/DDBJ databases">
        <title>Massive genome expansion in bonnet fungi (Mycena s.s.) driven by repeated elements and novel gene families across ecological guilds.</title>
        <authorList>
            <consortium name="Lawrence Berkeley National Laboratory"/>
            <person name="Harder C.B."/>
            <person name="Miyauchi S."/>
            <person name="Viragh M."/>
            <person name="Kuo A."/>
            <person name="Thoen E."/>
            <person name="Andreopoulos B."/>
            <person name="Lu D."/>
            <person name="Skrede I."/>
            <person name="Drula E."/>
            <person name="Henrissat B."/>
            <person name="Morin E."/>
            <person name="Kohler A."/>
            <person name="Barry K."/>
            <person name="LaButti K."/>
            <person name="Morin E."/>
            <person name="Salamov A."/>
            <person name="Lipzen A."/>
            <person name="Mereny Z."/>
            <person name="Hegedus B."/>
            <person name="Baldrian P."/>
            <person name="Stursova M."/>
            <person name="Weitz H."/>
            <person name="Taylor A."/>
            <person name="Grigoriev I.V."/>
            <person name="Nagy L.G."/>
            <person name="Martin F."/>
            <person name="Kauserud H."/>
        </authorList>
    </citation>
    <scope>NUCLEOTIDE SEQUENCE</scope>
    <source>
        <strain evidence="2">9144</strain>
    </source>
</reference>
<feature type="coiled-coil region" evidence="1">
    <location>
        <begin position="52"/>
        <end position="110"/>
    </location>
</feature>
<evidence type="ECO:0000313" key="3">
    <source>
        <dbReference type="Proteomes" id="UP001219525"/>
    </source>
</evidence>
<accession>A0AAD6VUR4</accession>
<feature type="non-terminal residue" evidence="2">
    <location>
        <position position="1"/>
    </location>
</feature>
<evidence type="ECO:0000256" key="1">
    <source>
        <dbReference type="SAM" id="Coils"/>
    </source>
</evidence>
<gene>
    <name evidence="2" type="ORF">GGX14DRAFT_354373</name>
</gene>
<dbReference type="AlphaFoldDB" id="A0AAD6VUR4"/>
<dbReference type="Proteomes" id="UP001219525">
    <property type="component" value="Unassembled WGS sequence"/>
</dbReference>
<evidence type="ECO:0000313" key="2">
    <source>
        <dbReference type="EMBL" id="KAJ7220719.1"/>
    </source>
</evidence>
<sequence>TLLKGKNPQIDLRVQAYETSAHNFLKAVSQDYKTRATTRIANERATHAAEMKRTYEENITDVEAEIQQCNSRFSAGTADLQQEQEERKKAAAIQKQLVALRDKCAAIEIQTARCTY</sequence>
<name>A0AAD6VUR4_9AGAR</name>
<organism evidence="2 3">
    <name type="scientific">Mycena pura</name>
    <dbReference type="NCBI Taxonomy" id="153505"/>
    <lineage>
        <taxon>Eukaryota</taxon>
        <taxon>Fungi</taxon>
        <taxon>Dikarya</taxon>
        <taxon>Basidiomycota</taxon>
        <taxon>Agaricomycotina</taxon>
        <taxon>Agaricomycetes</taxon>
        <taxon>Agaricomycetidae</taxon>
        <taxon>Agaricales</taxon>
        <taxon>Marasmiineae</taxon>
        <taxon>Mycenaceae</taxon>
        <taxon>Mycena</taxon>
    </lineage>
</organism>
<proteinExistence type="predicted"/>
<dbReference type="EMBL" id="JARJCW010000009">
    <property type="protein sequence ID" value="KAJ7220719.1"/>
    <property type="molecule type" value="Genomic_DNA"/>
</dbReference>
<keyword evidence="3" id="KW-1185">Reference proteome</keyword>
<keyword evidence="1" id="KW-0175">Coiled coil</keyword>
<protein>
    <submittedName>
        <fullName evidence="2">Uncharacterized protein</fullName>
    </submittedName>
</protein>
<comment type="caution">
    <text evidence="2">The sequence shown here is derived from an EMBL/GenBank/DDBJ whole genome shotgun (WGS) entry which is preliminary data.</text>
</comment>